<protein>
    <submittedName>
        <fullName evidence="3">Uncharacterized protein</fullName>
    </submittedName>
</protein>
<evidence type="ECO:0000313" key="3">
    <source>
        <dbReference type="EMBL" id="ESK84843.1"/>
    </source>
</evidence>
<evidence type="ECO:0000256" key="2">
    <source>
        <dbReference type="SAM" id="MobiDB-lite"/>
    </source>
</evidence>
<evidence type="ECO:0000256" key="1">
    <source>
        <dbReference type="SAM" id="Coils"/>
    </source>
</evidence>
<feature type="region of interest" description="Disordered" evidence="2">
    <location>
        <begin position="1"/>
        <end position="27"/>
    </location>
</feature>
<dbReference type="HOGENOM" id="CLU_048462_0_0_1"/>
<name>V2WDE0_MONRO</name>
<dbReference type="PANTHER" id="PTHR38887">
    <property type="entry name" value="CHROMOSOME 21, WHOLE GENOME SHOTGUN SEQUENCE"/>
    <property type="match status" value="1"/>
</dbReference>
<dbReference type="PANTHER" id="PTHR38887:SF1">
    <property type="entry name" value="RAS MODIFICATION PROTEIN ERF4"/>
    <property type="match status" value="1"/>
</dbReference>
<reference evidence="3 4" key="1">
    <citation type="journal article" date="2014" name="BMC Genomics">
        <title>Genome and secretome analysis of the hemibiotrophic fungal pathogen, Moniliophthora roreri, which causes frosty pod rot disease of cacao: mechanisms of the biotrophic and necrotrophic phases.</title>
        <authorList>
            <person name="Meinhardt L.W."/>
            <person name="Costa G.G.L."/>
            <person name="Thomazella D.P.T."/>
            <person name="Teixeira P.J.P.L."/>
            <person name="Carazzolle M.F."/>
            <person name="Schuster S.C."/>
            <person name="Carlson J.E."/>
            <person name="Guiltinan M.J."/>
            <person name="Mieczkowski P."/>
            <person name="Farmer A."/>
            <person name="Ramaraj T."/>
            <person name="Crozier J."/>
            <person name="Davis R.E."/>
            <person name="Shao J."/>
            <person name="Melnick R.L."/>
            <person name="Pereira G.A.G."/>
            <person name="Bailey B.A."/>
        </authorList>
    </citation>
    <scope>NUCLEOTIDE SEQUENCE [LARGE SCALE GENOMIC DNA]</scope>
    <source>
        <strain evidence="3 4">MCA 2997</strain>
    </source>
</reference>
<dbReference type="EMBL" id="AWSO01001221">
    <property type="protein sequence ID" value="ESK84843.1"/>
    <property type="molecule type" value="Genomic_DNA"/>
</dbReference>
<organism evidence="3 4">
    <name type="scientific">Moniliophthora roreri (strain MCA 2997)</name>
    <name type="common">Cocoa frosty pod rot fungus</name>
    <name type="synonym">Crinipellis roreri</name>
    <dbReference type="NCBI Taxonomy" id="1381753"/>
    <lineage>
        <taxon>Eukaryota</taxon>
        <taxon>Fungi</taxon>
        <taxon>Dikarya</taxon>
        <taxon>Basidiomycota</taxon>
        <taxon>Agaricomycotina</taxon>
        <taxon>Agaricomycetes</taxon>
        <taxon>Agaricomycetidae</taxon>
        <taxon>Agaricales</taxon>
        <taxon>Marasmiineae</taxon>
        <taxon>Marasmiaceae</taxon>
        <taxon>Moniliophthora</taxon>
    </lineage>
</organism>
<comment type="caution">
    <text evidence="3">The sequence shown here is derived from an EMBL/GenBank/DDBJ whole genome shotgun (WGS) entry which is preliminary data.</text>
</comment>
<evidence type="ECO:0000313" key="4">
    <source>
        <dbReference type="Proteomes" id="UP000017559"/>
    </source>
</evidence>
<gene>
    <name evidence="3" type="ORF">Moror_14968</name>
</gene>
<dbReference type="KEGG" id="mrr:Moror_14968"/>
<keyword evidence="1" id="KW-0175">Coiled coil</keyword>
<dbReference type="OrthoDB" id="3068835at2759"/>
<feature type="coiled-coil region" evidence="1">
    <location>
        <begin position="417"/>
        <end position="444"/>
    </location>
</feature>
<proteinExistence type="predicted"/>
<dbReference type="InterPro" id="IPR053221">
    <property type="entry name" value="Burnettramic_acid_biosynth"/>
</dbReference>
<sequence>MISPDIKGKSPALAPEESGSAPQGYSSGVELTRDADLLIRSFLPERSGPEPPPYAQLPQAVCLPQVSLHAKWDSAFARGYNHALGDAGISQEDFLSFIDGLNLAIAASPPLRVVDFAGKIIGFVPYHWAMIAGIVIQTTAQTTMHVLSKTLTDRYLRAANLRLFKPRGLSVRICTTLAMQRLLSPNEDRNGPSKLDQFGRLVGSTVMRLPIPVVGPILRRVVRAIADKPPTISPSEGLAKNSVVKRRLARTQAYALPLDVDNVPPPQKPEGVMDTIASWGVRFDEYMQGKEVSRNEDRRRALAAERMGIDLRTLSAREDTVNPHRAEREFDRQARAHSRALRRQRRGRGPGLLSLVLGPKMTRMEGRVATADLLEYWADEKLLWVVIMPSENDSSIEGIELAEDPVDEERIDDHAWKSEMQREKEQVEDELDDLEELQELQYHEASQAGSSKPGK</sequence>
<dbReference type="AlphaFoldDB" id="V2WDE0"/>
<keyword evidence="4" id="KW-1185">Reference proteome</keyword>
<accession>V2WDE0</accession>
<dbReference type="Proteomes" id="UP000017559">
    <property type="component" value="Unassembled WGS sequence"/>
</dbReference>